<protein>
    <submittedName>
        <fullName evidence="2">Uncharacterized protein</fullName>
    </submittedName>
</protein>
<gene>
    <name evidence="2" type="ORF">BCV72DRAFT_310250</name>
</gene>
<feature type="compositionally biased region" description="Polar residues" evidence="1">
    <location>
        <begin position="405"/>
        <end position="418"/>
    </location>
</feature>
<evidence type="ECO:0000313" key="2">
    <source>
        <dbReference type="EMBL" id="ORE01213.1"/>
    </source>
</evidence>
<evidence type="ECO:0000256" key="1">
    <source>
        <dbReference type="SAM" id="MobiDB-lite"/>
    </source>
</evidence>
<organism evidence="2">
    <name type="scientific">Rhizopus microsporus var. microsporus</name>
    <dbReference type="NCBI Taxonomy" id="86635"/>
    <lineage>
        <taxon>Eukaryota</taxon>
        <taxon>Fungi</taxon>
        <taxon>Fungi incertae sedis</taxon>
        <taxon>Mucoromycota</taxon>
        <taxon>Mucoromycotina</taxon>
        <taxon>Mucoromycetes</taxon>
        <taxon>Mucorales</taxon>
        <taxon>Mucorineae</taxon>
        <taxon>Rhizopodaceae</taxon>
        <taxon>Rhizopus</taxon>
    </lineage>
</organism>
<name>A0A1X0QN76_RHIZD</name>
<dbReference type="AlphaFoldDB" id="A0A1X0QN76"/>
<dbReference type="VEuPathDB" id="FungiDB:BCV72DRAFT_310250"/>
<dbReference type="EMBL" id="KV922167">
    <property type="protein sequence ID" value="ORE01213.1"/>
    <property type="molecule type" value="Genomic_DNA"/>
</dbReference>
<proteinExistence type="predicted"/>
<feature type="region of interest" description="Disordered" evidence="1">
    <location>
        <begin position="405"/>
        <end position="434"/>
    </location>
</feature>
<accession>A0A1X0QN76</accession>
<sequence>MPTANNDMSVEAVLHAPTPSTSRTSAPIKAYKKYIKVVDHITQLVYAGSIFINYYVLELLEDGEELFMMAQNLFYSMFSIFDGQGKHASNSIKKSFKAFCESTSLTQPDLYKRANRTLRHILKALSEKTSPYFCDDSLTVKHIFQQKINLKFTWSSTKEMEQKKLSQETKPQGKAPSSYVHRKSQELPFVKKLNTSKYRSLKENTLTAINSNKPLEITSKLKNIDKKDIDAVQSFIKAVQARIQDKTFMPLKYTDPQGLRNVIITDGYAVFFMFKRAASIQGEPRREPKAPKGFTDIADDAEIWDVDPEHYHLCGYSLATRRRKEHQECHLDEFRYISELPTLKIANLTSFFLATSTRLQNYQRIHNYYCQDKWSQKLKFKVYINKQKGTQEIVKRLFENSKKYGTSSTVGAKNQNPNKSKHEPLPSADLPSSSQWKRIVALEDGPFCSSMKSK</sequence>
<dbReference type="Proteomes" id="UP000242414">
    <property type="component" value="Unassembled WGS sequence"/>
</dbReference>
<reference evidence="2" key="1">
    <citation type="journal article" date="2016" name="Proc. Natl. Acad. Sci. U.S.A.">
        <title>Lipid metabolic changes in an early divergent fungus govern the establishment of a mutualistic symbiosis with endobacteria.</title>
        <authorList>
            <person name="Lastovetsky O.A."/>
            <person name="Gaspar M.L."/>
            <person name="Mondo S.J."/>
            <person name="LaButti K.M."/>
            <person name="Sandor L."/>
            <person name="Grigoriev I.V."/>
            <person name="Henry S.A."/>
            <person name="Pawlowska T.E."/>
        </authorList>
    </citation>
    <scope>NUCLEOTIDE SEQUENCE [LARGE SCALE GENOMIC DNA]</scope>
    <source>
        <strain evidence="2">ATCC 52814</strain>
    </source>
</reference>